<feature type="chain" id="PRO_5012380767" description="BZIP transcription factor" evidence="2">
    <location>
        <begin position="23"/>
        <end position="399"/>
    </location>
</feature>
<dbReference type="OrthoDB" id="652545at2"/>
<dbReference type="AlphaFoldDB" id="A0A291QUB7"/>
<evidence type="ECO:0008006" key="5">
    <source>
        <dbReference type="Google" id="ProtNLM"/>
    </source>
</evidence>
<keyword evidence="1" id="KW-0175">Coiled coil</keyword>
<gene>
    <name evidence="3" type="ORF">COR50_10210</name>
</gene>
<accession>A0A291QUB7</accession>
<feature type="coiled-coil region" evidence="1">
    <location>
        <begin position="364"/>
        <end position="398"/>
    </location>
</feature>
<evidence type="ECO:0000256" key="2">
    <source>
        <dbReference type="SAM" id="SignalP"/>
    </source>
</evidence>
<feature type="signal peptide" evidence="2">
    <location>
        <begin position="1"/>
        <end position="22"/>
    </location>
</feature>
<proteinExistence type="predicted"/>
<keyword evidence="4" id="KW-1185">Reference proteome</keyword>
<protein>
    <recommendedName>
        <fullName evidence="5">BZIP transcription factor</fullName>
    </recommendedName>
</protein>
<organism evidence="3 4">
    <name type="scientific">Chitinophaga caeni</name>
    <dbReference type="NCBI Taxonomy" id="2029983"/>
    <lineage>
        <taxon>Bacteria</taxon>
        <taxon>Pseudomonadati</taxon>
        <taxon>Bacteroidota</taxon>
        <taxon>Chitinophagia</taxon>
        <taxon>Chitinophagales</taxon>
        <taxon>Chitinophagaceae</taxon>
        <taxon>Chitinophaga</taxon>
    </lineage>
</organism>
<name>A0A291QUB7_9BACT</name>
<evidence type="ECO:0000313" key="3">
    <source>
        <dbReference type="EMBL" id="ATL47511.1"/>
    </source>
</evidence>
<evidence type="ECO:0000256" key="1">
    <source>
        <dbReference type="SAM" id="Coils"/>
    </source>
</evidence>
<dbReference type="EMBL" id="CP023777">
    <property type="protein sequence ID" value="ATL47511.1"/>
    <property type="molecule type" value="Genomic_DNA"/>
</dbReference>
<keyword evidence="2" id="KW-0732">Signal</keyword>
<sequence>MKRLSFSLLCMLSLFVSHANNAAGISNRANEAAFVGDTVLPYNPTNWINIGVTNDNFNDYALYYYKIAKINDPSHRYNTLLEISIEADPNYADYQGTYLVHISKFENVTNRFGGIHIKCTSGNPNAGKFYVYNNELWVTSNNKWGHIFMRTVADFTNFNPRNEWPYDQTKTAPTGFIKEVAYGNENFDFVNNVTRPMPYTDKLGDHYTFGNFEMKRDKFFGYALNDNFVYKGKTMPHYGFQYTLDTSWATAGMSYWLSAYAGIKFMTRGYARMAIDFNGNVGIGTNSPQSLLSVNGTITAKKVKVLSGGWSDFVFEPGYRFPSLYELEQYIQKHQHLPGIPSATEVAKDGIDVADINKKLLQKVEEISLYLIEHQKEIDALKEENQRLKKEVLALKHHQ</sequence>
<reference evidence="3 4" key="1">
    <citation type="submission" date="2017-10" db="EMBL/GenBank/DDBJ databases">
        <title>Paenichitinophaga pekingensis gen. nov., sp. nov., isolated from activated sludge.</title>
        <authorList>
            <person name="Jin D."/>
            <person name="Kong X."/>
            <person name="Deng Y."/>
            <person name="Bai Z."/>
        </authorList>
    </citation>
    <scope>NUCLEOTIDE SEQUENCE [LARGE SCALE GENOMIC DNA]</scope>
    <source>
        <strain evidence="3 4">13</strain>
    </source>
</reference>
<dbReference type="KEGG" id="cbae:COR50_10210"/>
<dbReference type="Proteomes" id="UP000220133">
    <property type="component" value="Chromosome"/>
</dbReference>
<evidence type="ECO:0000313" key="4">
    <source>
        <dbReference type="Proteomes" id="UP000220133"/>
    </source>
</evidence>
<dbReference type="RefSeq" id="WP_098193888.1">
    <property type="nucleotide sequence ID" value="NZ_CP023777.1"/>
</dbReference>